<evidence type="ECO:0000313" key="8">
    <source>
        <dbReference type="EMBL" id="KAA9300486.1"/>
    </source>
</evidence>
<dbReference type="InterPro" id="IPR036196">
    <property type="entry name" value="Ptyr_pPase_sf"/>
</dbReference>
<sequence>MVKICFICLGNICRSPMAEALMREEVKKRHWEDKVQVDSAATGDWNLGSAPHPGTAELLASKGISTDNMYASLLEADAADHYDYLIGMDDSNIENIKKIVGSSDRVYQLLDFTDQPGAIADPYYTGNFDLTYDLVTKGIQGLCQHLEATYPELRD</sequence>
<dbReference type="PANTHER" id="PTHR11717:SF7">
    <property type="entry name" value="LOW MOLECULAR WEIGHT PHOSPHOTYROSINE PROTEIN PHOSPHATASE"/>
    <property type="match status" value="1"/>
</dbReference>
<evidence type="ECO:0000256" key="5">
    <source>
        <dbReference type="ARBA" id="ARBA00051722"/>
    </source>
</evidence>
<dbReference type="EC" id="3.1.3.48" evidence="2"/>
<keyword evidence="3" id="KW-0378">Hydrolase</keyword>
<evidence type="ECO:0000256" key="4">
    <source>
        <dbReference type="ARBA" id="ARBA00022912"/>
    </source>
</evidence>
<dbReference type="InterPro" id="IPR023485">
    <property type="entry name" value="Ptyr_pPase"/>
</dbReference>
<dbReference type="GO" id="GO:0004725">
    <property type="term" value="F:protein tyrosine phosphatase activity"/>
    <property type="evidence" value="ECO:0007669"/>
    <property type="project" value="UniProtKB-EC"/>
</dbReference>
<evidence type="ECO:0000256" key="2">
    <source>
        <dbReference type="ARBA" id="ARBA00013064"/>
    </source>
</evidence>
<dbReference type="EMBL" id="VYWO01000004">
    <property type="protein sequence ID" value="KAA9300486.1"/>
    <property type="molecule type" value="Genomic_DNA"/>
</dbReference>
<evidence type="ECO:0000259" key="7">
    <source>
        <dbReference type="SMART" id="SM00226"/>
    </source>
</evidence>
<evidence type="ECO:0000313" key="9">
    <source>
        <dbReference type="Proteomes" id="UP000327148"/>
    </source>
</evidence>
<dbReference type="Proteomes" id="UP000327148">
    <property type="component" value="Unassembled WGS sequence"/>
</dbReference>
<dbReference type="AlphaFoldDB" id="A0A5N1GJH0"/>
<dbReference type="InterPro" id="IPR017867">
    <property type="entry name" value="Tyr_phospatase_low_mol_wt"/>
</dbReference>
<evidence type="ECO:0000256" key="1">
    <source>
        <dbReference type="ARBA" id="ARBA00011063"/>
    </source>
</evidence>
<name>A0A5N1GJH0_9LACT</name>
<feature type="domain" description="Phosphotyrosine protein phosphatase I" evidence="7">
    <location>
        <begin position="2"/>
        <end position="145"/>
    </location>
</feature>
<feature type="active site" evidence="6">
    <location>
        <position position="14"/>
    </location>
</feature>
<feature type="active site" description="Nucleophile" evidence="6">
    <location>
        <position position="8"/>
    </location>
</feature>
<dbReference type="PANTHER" id="PTHR11717">
    <property type="entry name" value="LOW MOLECULAR WEIGHT PROTEIN TYROSINE PHOSPHATASE"/>
    <property type="match status" value="1"/>
</dbReference>
<comment type="caution">
    <text evidence="8">The sequence shown here is derived from an EMBL/GenBank/DDBJ whole genome shotgun (WGS) entry which is preliminary data.</text>
</comment>
<keyword evidence="4" id="KW-0904">Protein phosphatase</keyword>
<dbReference type="OrthoDB" id="9784339at2"/>
<evidence type="ECO:0000256" key="6">
    <source>
        <dbReference type="PIRSR" id="PIRSR617867-1"/>
    </source>
</evidence>
<dbReference type="InterPro" id="IPR050438">
    <property type="entry name" value="LMW_PTPase"/>
</dbReference>
<dbReference type="PRINTS" id="PR00719">
    <property type="entry name" value="LMWPTPASE"/>
</dbReference>
<dbReference type="RefSeq" id="WP_070430359.1">
    <property type="nucleotide sequence ID" value="NZ_VYWO01000004.1"/>
</dbReference>
<gene>
    <name evidence="8" type="ORF">F6I03_06655</name>
</gene>
<evidence type="ECO:0000256" key="3">
    <source>
        <dbReference type="ARBA" id="ARBA00022801"/>
    </source>
</evidence>
<proteinExistence type="inferred from homology"/>
<dbReference type="Gene3D" id="3.40.50.2300">
    <property type="match status" value="1"/>
</dbReference>
<reference evidence="8 9" key="1">
    <citation type="submission" date="2019-09" db="EMBL/GenBank/DDBJ databases">
        <title>Draft genome sequence assemblies of isolates from the urinary tract.</title>
        <authorList>
            <person name="Mores C.R."/>
            <person name="Putonti C."/>
            <person name="Wolfe A.J."/>
        </authorList>
    </citation>
    <scope>NUCLEOTIDE SEQUENCE [LARGE SCALE GENOMIC DNA]</scope>
    <source>
        <strain evidence="8 9">UMB623</strain>
    </source>
</reference>
<comment type="similarity">
    <text evidence="1">Belongs to the low molecular weight phosphotyrosine protein phosphatase family.</text>
</comment>
<dbReference type="SUPFAM" id="SSF52788">
    <property type="entry name" value="Phosphotyrosine protein phosphatases I"/>
    <property type="match status" value="1"/>
</dbReference>
<dbReference type="STRING" id="119206.AWM72_02265"/>
<accession>A0A5N1GJH0</accession>
<dbReference type="CDD" id="cd16343">
    <property type="entry name" value="LMWPTP"/>
    <property type="match status" value="1"/>
</dbReference>
<dbReference type="Pfam" id="PF01451">
    <property type="entry name" value="LMWPc"/>
    <property type="match status" value="1"/>
</dbReference>
<dbReference type="SMART" id="SM00226">
    <property type="entry name" value="LMWPc"/>
    <property type="match status" value="1"/>
</dbReference>
<comment type="catalytic activity">
    <reaction evidence="5">
        <text>O-phospho-L-tyrosyl-[protein] + H2O = L-tyrosyl-[protein] + phosphate</text>
        <dbReference type="Rhea" id="RHEA:10684"/>
        <dbReference type="Rhea" id="RHEA-COMP:10136"/>
        <dbReference type="Rhea" id="RHEA-COMP:20101"/>
        <dbReference type="ChEBI" id="CHEBI:15377"/>
        <dbReference type="ChEBI" id="CHEBI:43474"/>
        <dbReference type="ChEBI" id="CHEBI:46858"/>
        <dbReference type="ChEBI" id="CHEBI:61978"/>
        <dbReference type="EC" id="3.1.3.48"/>
    </reaction>
</comment>
<feature type="active site" description="Proton donor" evidence="6">
    <location>
        <position position="121"/>
    </location>
</feature>
<protein>
    <recommendedName>
        <fullName evidence="2">protein-tyrosine-phosphatase</fullName>
        <ecNumber evidence="2">3.1.3.48</ecNumber>
    </recommendedName>
</protein>
<organism evidence="8 9">
    <name type="scientific">Aerococcus sanguinicola</name>
    <dbReference type="NCBI Taxonomy" id="119206"/>
    <lineage>
        <taxon>Bacteria</taxon>
        <taxon>Bacillati</taxon>
        <taxon>Bacillota</taxon>
        <taxon>Bacilli</taxon>
        <taxon>Lactobacillales</taxon>
        <taxon>Aerococcaceae</taxon>
        <taxon>Aerococcus</taxon>
    </lineage>
</organism>